<dbReference type="Proteomes" id="UP000278886">
    <property type="component" value="Chromosome"/>
</dbReference>
<protein>
    <submittedName>
        <fullName evidence="1">Uncharacterized protein</fullName>
    </submittedName>
</protein>
<proteinExistence type="predicted"/>
<dbReference type="RefSeq" id="WP_120761731.1">
    <property type="nucleotide sequence ID" value="NZ_CP032630.1"/>
</dbReference>
<gene>
    <name evidence="1" type="ORF">D7I47_03345</name>
</gene>
<dbReference type="AlphaFoldDB" id="A0A387BFU5"/>
<dbReference type="OrthoDB" id="5112836at2"/>
<name>A0A387BFU5_9MICO</name>
<evidence type="ECO:0000313" key="1">
    <source>
        <dbReference type="EMBL" id="AYF97380.1"/>
    </source>
</evidence>
<sequence>MGRAEKKRVKDLVGTLAWSVPEMNPRSGTLPPNGDGLEDCAEFDVLPGIRAVLFPHGDEWRGLIVQFGGNGQVTSMMEHGIRALSDEEAPRWSMLVFHDILASVVAGGPASPLPQERLTKVDGLIDRV</sequence>
<dbReference type="KEGG" id="lyd:D7I47_03345"/>
<evidence type="ECO:0000313" key="2">
    <source>
        <dbReference type="Proteomes" id="UP000278886"/>
    </source>
</evidence>
<reference evidence="2" key="1">
    <citation type="submission" date="2018-09" db="EMBL/GenBank/DDBJ databases">
        <title>Genome sequencing of strain 2DFWR-13.</title>
        <authorList>
            <person name="Heo J."/>
            <person name="Kim S.-J."/>
            <person name="Kwon S.-W."/>
        </authorList>
    </citation>
    <scope>NUCLEOTIDE SEQUENCE [LARGE SCALE GENOMIC DNA]</scope>
    <source>
        <strain evidence="2">2DFWR-13</strain>
    </source>
</reference>
<accession>A0A387BFU5</accession>
<keyword evidence="2" id="KW-1185">Reference proteome</keyword>
<organism evidence="1 2">
    <name type="scientific">Protaetiibacter intestinalis</name>
    <dbReference type="NCBI Taxonomy" id="2419774"/>
    <lineage>
        <taxon>Bacteria</taxon>
        <taxon>Bacillati</taxon>
        <taxon>Actinomycetota</taxon>
        <taxon>Actinomycetes</taxon>
        <taxon>Micrococcales</taxon>
        <taxon>Microbacteriaceae</taxon>
        <taxon>Protaetiibacter</taxon>
    </lineage>
</organism>
<dbReference type="EMBL" id="CP032630">
    <property type="protein sequence ID" value="AYF97380.1"/>
    <property type="molecule type" value="Genomic_DNA"/>
</dbReference>